<dbReference type="InterPro" id="IPR000182">
    <property type="entry name" value="GNAT_dom"/>
</dbReference>
<dbReference type="PANTHER" id="PTHR43800:SF1">
    <property type="entry name" value="PEPTIDYL-LYSINE N-ACETYLTRANSFERASE YJAB"/>
    <property type="match status" value="1"/>
</dbReference>
<sequence>MDVEIKKYDKQYFDQLCSVMDRARMQELKSAGLEQVFLSLRDAPYLGYLLDCEIYVAVKEGKLLGFVGLRAHELSFIYVDPDYQKQGIGNELMKVAVSHLEKPVKLDVFTDNIAAKSLYQKYGFKTVKTVTEKWSDDYPVDFSQDTMELK</sequence>
<proteinExistence type="predicted"/>
<evidence type="ECO:0000256" key="1">
    <source>
        <dbReference type="ARBA" id="ARBA00022679"/>
    </source>
</evidence>
<dbReference type="RefSeq" id="WP_013853841.1">
    <property type="nucleotide sequence ID" value="NZ_BLYO01000310.1"/>
</dbReference>
<feature type="domain" description="N-acetyltransferase" evidence="3">
    <location>
        <begin position="3"/>
        <end position="145"/>
    </location>
</feature>
<keyword evidence="1 4" id="KW-0808">Transferase</keyword>
<dbReference type="Proteomes" id="UP000601587">
    <property type="component" value="Unassembled WGS sequence"/>
</dbReference>
<dbReference type="Pfam" id="PF13508">
    <property type="entry name" value="Acetyltransf_7"/>
    <property type="match status" value="1"/>
</dbReference>
<dbReference type="PROSITE" id="PS51186">
    <property type="entry name" value="GNAT"/>
    <property type="match status" value="1"/>
</dbReference>
<dbReference type="PANTHER" id="PTHR43800">
    <property type="entry name" value="PEPTIDYL-LYSINE N-ACETYLTRANSFERASE YJAB"/>
    <property type="match status" value="1"/>
</dbReference>
<dbReference type="SUPFAM" id="SSF55729">
    <property type="entry name" value="Acyl-CoA N-acyltransferases (Nat)"/>
    <property type="match status" value="1"/>
</dbReference>
<dbReference type="EMBL" id="WCGB01000038">
    <property type="protein sequence ID" value="NRN92045.1"/>
    <property type="molecule type" value="Genomic_DNA"/>
</dbReference>
<dbReference type="AlphaFoldDB" id="A0A8H9KIL9"/>
<reference evidence="5" key="1">
    <citation type="submission" date="2019-09" db="EMBL/GenBank/DDBJ databases">
        <title>Comparative genomic analysis of Lactobacillus helveticus.</title>
        <authorList>
            <person name="Zhang H."/>
            <person name="Chen Y."/>
            <person name="Zhong Z."/>
        </authorList>
    </citation>
    <scope>NUCLEOTIDE SEQUENCE</scope>
    <source>
        <strain evidence="5">IMAU50013</strain>
    </source>
</reference>
<keyword evidence="2" id="KW-0012">Acyltransferase</keyword>
<evidence type="ECO:0000256" key="2">
    <source>
        <dbReference type="ARBA" id="ARBA00023315"/>
    </source>
</evidence>
<gene>
    <name evidence="5" type="ORF">IMAU50013_01592</name>
    <name evidence="4" type="ORF">LHEH8_14500</name>
</gene>
<dbReference type="CDD" id="cd04301">
    <property type="entry name" value="NAT_SF"/>
    <property type="match status" value="1"/>
</dbReference>
<evidence type="ECO:0000313" key="4">
    <source>
        <dbReference type="EMBL" id="GFO99694.1"/>
    </source>
</evidence>
<dbReference type="InterPro" id="IPR016181">
    <property type="entry name" value="Acyl_CoA_acyltransferase"/>
</dbReference>
<protein>
    <submittedName>
        <fullName evidence="4 5">N-acetyltransferase</fullName>
    </submittedName>
</protein>
<evidence type="ECO:0000313" key="5">
    <source>
        <dbReference type="EMBL" id="NRN92045.1"/>
    </source>
</evidence>
<accession>A0A8H9KIL9</accession>
<dbReference type="GO" id="GO:0016747">
    <property type="term" value="F:acyltransferase activity, transferring groups other than amino-acyl groups"/>
    <property type="evidence" value="ECO:0007669"/>
    <property type="project" value="InterPro"/>
</dbReference>
<evidence type="ECO:0000259" key="3">
    <source>
        <dbReference type="PROSITE" id="PS51186"/>
    </source>
</evidence>
<reference evidence="4" key="2">
    <citation type="submission" date="2020-07" db="EMBL/GenBank/DDBJ databases">
        <title>Draft genome sequence of Lactobacillus helveticus strain H-8.</title>
        <authorList>
            <person name="Endo A."/>
            <person name="Maeno S."/>
            <person name="Kido Y."/>
        </authorList>
    </citation>
    <scope>NUCLEOTIDE SEQUENCE</scope>
    <source>
        <strain evidence="4">H-8</strain>
    </source>
</reference>
<comment type="caution">
    <text evidence="4">The sequence shown here is derived from an EMBL/GenBank/DDBJ whole genome shotgun (WGS) entry which is preliminary data.</text>
</comment>
<evidence type="ECO:0000313" key="6">
    <source>
        <dbReference type="Proteomes" id="UP000618094"/>
    </source>
</evidence>
<name>A0A8H9KIL9_LACHE</name>
<dbReference type="EMBL" id="BLYO01000310">
    <property type="protein sequence ID" value="GFO99694.1"/>
    <property type="molecule type" value="Genomic_DNA"/>
</dbReference>
<organism evidence="4 6">
    <name type="scientific">Lactobacillus helveticus</name>
    <name type="common">Lactobacillus suntoryeus</name>
    <dbReference type="NCBI Taxonomy" id="1587"/>
    <lineage>
        <taxon>Bacteria</taxon>
        <taxon>Bacillati</taxon>
        <taxon>Bacillota</taxon>
        <taxon>Bacilli</taxon>
        <taxon>Lactobacillales</taxon>
        <taxon>Lactobacillaceae</taxon>
        <taxon>Lactobacillus</taxon>
    </lineage>
</organism>
<dbReference type="Proteomes" id="UP000618094">
    <property type="component" value="Unassembled WGS sequence"/>
</dbReference>
<dbReference type="Gene3D" id="3.40.630.30">
    <property type="match status" value="1"/>
</dbReference>